<name>A0A6J4LM69_9ACTN</name>
<dbReference type="AlphaFoldDB" id="A0A6J4LM69"/>
<evidence type="ECO:0000313" key="1">
    <source>
        <dbReference type="EMBL" id="CAA9336080.1"/>
    </source>
</evidence>
<organism evidence="1">
    <name type="scientific">uncultured Nocardioidaceae bacterium</name>
    <dbReference type="NCBI Taxonomy" id="253824"/>
    <lineage>
        <taxon>Bacteria</taxon>
        <taxon>Bacillati</taxon>
        <taxon>Actinomycetota</taxon>
        <taxon>Actinomycetes</taxon>
        <taxon>Propionibacteriales</taxon>
        <taxon>Nocardioidaceae</taxon>
        <taxon>environmental samples</taxon>
    </lineage>
</organism>
<accession>A0A6J4LM69</accession>
<gene>
    <name evidence="1" type="ORF">AVDCRST_MAG46-1687</name>
</gene>
<dbReference type="EMBL" id="CADCUD010000109">
    <property type="protein sequence ID" value="CAA9336080.1"/>
    <property type="molecule type" value="Genomic_DNA"/>
</dbReference>
<protein>
    <submittedName>
        <fullName evidence="1">Uncharacterized protein</fullName>
    </submittedName>
</protein>
<sequence>MEDDERLPIEQVLPGHRLHPMDVDWTPLASFHLIKCLDEDGDVAWSFRTSEPFNLEELLGALVVQTESLRRKLVRQWEDD</sequence>
<proteinExistence type="predicted"/>
<reference evidence="1" key="1">
    <citation type="submission" date="2020-02" db="EMBL/GenBank/DDBJ databases">
        <authorList>
            <person name="Meier V. D."/>
        </authorList>
    </citation>
    <scope>NUCLEOTIDE SEQUENCE</scope>
    <source>
        <strain evidence="1">AVDCRST_MAG46</strain>
    </source>
</reference>